<evidence type="ECO:0000259" key="3">
    <source>
        <dbReference type="Pfam" id="PF13472"/>
    </source>
</evidence>
<dbReference type="EMBL" id="JAGMUV010000028">
    <property type="protein sequence ID" value="KAH7117370.1"/>
    <property type="molecule type" value="Genomic_DNA"/>
</dbReference>
<dbReference type="InterPro" id="IPR037460">
    <property type="entry name" value="SEST-like"/>
</dbReference>
<feature type="signal peptide" evidence="2">
    <location>
        <begin position="1"/>
        <end position="18"/>
    </location>
</feature>
<comment type="caution">
    <text evidence="4">The sequence shown here is derived from an EMBL/GenBank/DDBJ whole genome shotgun (WGS) entry which is preliminary data.</text>
</comment>
<keyword evidence="5" id="KW-1185">Reference proteome</keyword>
<proteinExistence type="predicted"/>
<dbReference type="Pfam" id="PF18647">
    <property type="entry name" value="Fungal_lectin_2"/>
    <property type="match status" value="1"/>
</dbReference>
<dbReference type="GO" id="GO:0016788">
    <property type="term" value="F:hydrolase activity, acting on ester bonds"/>
    <property type="evidence" value="ECO:0007669"/>
    <property type="project" value="InterPro"/>
</dbReference>
<dbReference type="PANTHER" id="PTHR37981:SF1">
    <property type="entry name" value="SGNH HYDROLASE-TYPE ESTERASE DOMAIN-CONTAINING PROTEIN"/>
    <property type="match status" value="1"/>
</dbReference>
<dbReference type="OrthoDB" id="1896086at2759"/>
<feature type="domain" description="SGNH hydrolase-type esterase" evidence="3">
    <location>
        <begin position="56"/>
        <end position="272"/>
    </location>
</feature>
<protein>
    <submittedName>
        <fullName evidence="4">SGNH hydrolase-type esterase domain-containing protein</fullName>
    </submittedName>
</protein>
<dbReference type="CDD" id="cd01823">
    <property type="entry name" value="SEST_like"/>
    <property type="match status" value="1"/>
</dbReference>
<name>A0A9P9DDG3_9HYPO</name>
<feature type="chain" id="PRO_5040361907" evidence="2">
    <location>
        <begin position="19"/>
        <end position="670"/>
    </location>
</feature>
<dbReference type="GO" id="GO:0006629">
    <property type="term" value="P:lipid metabolic process"/>
    <property type="evidence" value="ECO:0007669"/>
    <property type="project" value="TreeGrafter"/>
</dbReference>
<evidence type="ECO:0000313" key="5">
    <source>
        <dbReference type="Proteomes" id="UP000738349"/>
    </source>
</evidence>
<evidence type="ECO:0000256" key="2">
    <source>
        <dbReference type="SAM" id="SignalP"/>
    </source>
</evidence>
<keyword evidence="4" id="KW-0378">Hydrolase</keyword>
<dbReference type="PANTHER" id="PTHR37981">
    <property type="entry name" value="LIPASE 2"/>
    <property type="match status" value="1"/>
</dbReference>
<organism evidence="4 5">
    <name type="scientific">Dactylonectria macrodidyma</name>
    <dbReference type="NCBI Taxonomy" id="307937"/>
    <lineage>
        <taxon>Eukaryota</taxon>
        <taxon>Fungi</taxon>
        <taxon>Dikarya</taxon>
        <taxon>Ascomycota</taxon>
        <taxon>Pezizomycotina</taxon>
        <taxon>Sordariomycetes</taxon>
        <taxon>Hypocreomycetidae</taxon>
        <taxon>Hypocreales</taxon>
        <taxon>Nectriaceae</taxon>
        <taxon>Dactylonectria</taxon>
    </lineage>
</organism>
<dbReference type="AlphaFoldDB" id="A0A9P9DDG3"/>
<reference evidence="4" key="1">
    <citation type="journal article" date="2021" name="Nat. Commun.">
        <title>Genetic determinants of endophytism in the Arabidopsis root mycobiome.</title>
        <authorList>
            <person name="Mesny F."/>
            <person name="Miyauchi S."/>
            <person name="Thiergart T."/>
            <person name="Pickel B."/>
            <person name="Atanasova L."/>
            <person name="Karlsson M."/>
            <person name="Huettel B."/>
            <person name="Barry K.W."/>
            <person name="Haridas S."/>
            <person name="Chen C."/>
            <person name="Bauer D."/>
            <person name="Andreopoulos W."/>
            <person name="Pangilinan J."/>
            <person name="LaButti K."/>
            <person name="Riley R."/>
            <person name="Lipzen A."/>
            <person name="Clum A."/>
            <person name="Drula E."/>
            <person name="Henrissat B."/>
            <person name="Kohler A."/>
            <person name="Grigoriev I.V."/>
            <person name="Martin F.M."/>
            <person name="Hacquard S."/>
        </authorList>
    </citation>
    <scope>NUCLEOTIDE SEQUENCE</scope>
    <source>
        <strain evidence="4">MPI-CAGE-AT-0147</strain>
    </source>
</reference>
<dbReference type="InterPro" id="IPR036514">
    <property type="entry name" value="SGNH_hydro_sf"/>
</dbReference>
<sequence>MSLSILVGVLALSSFAHAYVPRPRTAGSSSFNGDSPSLAKRADDPSDFTWVKRWAAIGDSYTAGIGAGAPLGRALYEELSITLPNGTISGHGDWYCARYDRAYPMVIDRTFGSHVDDFQYIACSGDRTGQIYQQAQQLKGELDFVTLTAGGNDLCLAGIIQSCIMLPYWSTSACETVLAQAEENVENILKDNVKQVLTELNDKMNDAGIVVLNGYAQFFDTTTDDCEDEAWDAFSFLPLLYLAKEKLTVARRKRFNELVISINNALSEAAAEIAEDEDIKYTIGFADWDPWVYEATDGQMCSPSSNGEYPDENQPDMQFFKPNTLAWDDIGTELRKRELSEKEKRHLAHFEAHVESRRRVVDATIYDSALFKSADPRAIVRHVLNRRDPEPPGCPGDEKWDKTLGLGLPNAIGRNFHPNENGHVTIASFAIAEAMDLRAVVLGVDSPSCEEKDEFTCWSSEDSKGYAHADRLDNHYKEFCKGVEQPEHTLGWKSSKSYDVGTPDEHSFLVQLSDDVGDFNEDECLSSMKALIHNCDTTREMNWKSGGKYVRGDYTYEVNIKRDNRPWPPPSEPVGRCEGWYKVLFGSYEIEGGGFSTWDHGQKTMIPSMNGCYGLGTTGWKFEYYDEPTSEGYEWKATFHTPIWVRARCFKNNKVVKGAGGWTDGCKGND</sequence>
<gene>
    <name evidence="4" type="ORF">EDB81DRAFT_862004</name>
</gene>
<dbReference type="Pfam" id="PF13472">
    <property type="entry name" value="Lipase_GDSL_2"/>
    <property type="match status" value="1"/>
</dbReference>
<dbReference type="InterPro" id="IPR013830">
    <property type="entry name" value="SGNH_hydro"/>
</dbReference>
<keyword evidence="2" id="KW-0732">Signal</keyword>
<feature type="compositionally biased region" description="Polar residues" evidence="1">
    <location>
        <begin position="26"/>
        <end position="35"/>
    </location>
</feature>
<evidence type="ECO:0000256" key="1">
    <source>
        <dbReference type="SAM" id="MobiDB-lite"/>
    </source>
</evidence>
<dbReference type="SUPFAM" id="SSF52266">
    <property type="entry name" value="SGNH hydrolase"/>
    <property type="match status" value="1"/>
</dbReference>
<dbReference type="Gene3D" id="3.40.50.1110">
    <property type="entry name" value="SGNH hydrolase"/>
    <property type="match status" value="1"/>
</dbReference>
<dbReference type="Proteomes" id="UP000738349">
    <property type="component" value="Unassembled WGS sequence"/>
</dbReference>
<evidence type="ECO:0000313" key="4">
    <source>
        <dbReference type="EMBL" id="KAH7117370.1"/>
    </source>
</evidence>
<feature type="region of interest" description="Disordered" evidence="1">
    <location>
        <begin position="24"/>
        <end position="43"/>
    </location>
</feature>
<accession>A0A9P9DDG3</accession>